<dbReference type="EMBL" id="SOEG01000028">
    <property type="protein sequence ID" value="TDX48400.1"/>
    <property type="molecule type" value="Genomic_DNA"/>
</dbReference>
<evidence type="ECO:0000313" key="3">
    <source>
        <dbReference type="Proteomes" id="UP000295832"/>
    </source>
</evidence>
<dbReference type="InterPro" id="IPR011008">
    <property type="entry name" value="Dimeric_a/b-barrel"/>
</dbReference>
<dbReference type="AlphaFoldDB" id="A0A4R8H1V5"/>
<evidence type="ECO:0000313" key="2">
    <source>
        <dbReference type="EMBL" id="TDX48400.1"/>
    </source>
</evidence>
<dbReference type="PANTHER" id="PTHR37832:SF1">
    <property type="entry name" value="STRESS-RESPONSE A_B BARREL DOMAIN-CONTAINING PROTEIN"/>
    <property type="match status" value="1"/>
</dbReference>
<dbReference type="STRING" id="926561.GCA_000379025_01467"/>
<dbReference type="Proteomes" id="UP000295832">
    <property type="component" value="Unassembled WGS sequence"/>
</dbReference>
<dbReference type="PROSITE" id="PS51502">
    <property type="entry name" value="S_R_A_B_BARREL"/>
    <property type="match status" value="1"/>
</dbReference>
<name>A0A4R8H1V5_9FIRM</name>
<proteinExistence type="predicted"/>
<dbReference type="SMART" id="SM00886">
    <property type="entry name" value="Dabb"/>
    <property type="match status" value="1"/>
</dbReference>
<dbReference type="InterPro" id="IPR013097">
    <property type="entry name" value="Dabb"/>
</dbReference>
<evidence type="ECO:0000259" key="1">
    <source>
        <dbReference type="PROSITE" id="PS51502"/>
    </source>
</evidence>
<dbReference type="PANTHER" id="PTHR37832">
    <property type="entry name" value="BLL2683 PROTEIN"/>
    <property type="match status" value="1"/>
</dbReference>
<dbReference type="Gene3D" id="3.30.70.100">
    <property type="match status" value="1"/>
</dbReference>
<reference evidence="2 3" key="1">
    <citation type="submission" date="2019-03" db="EMBL/GenBank/DDBJ databases">
        <title>Subsurface microbial communities from deep shales in Ohio and West Virginia, USA.</title>
        <authorList>
            <person name="Wrighton K."/>
        </authorList>
    </citation>
    <scope>NUCLEOTIDE SEQUENCE [LARGE SCALE GENOMIC DNA]</scope>
    <source>
        <strain evidence="2 3">MSL 6dP</strain>
    </source>
</reference>
<comment type="caution">
    <text evidence="2">The sequence shown here is derived from an EMBL/GenBank/DDBJ whole genome shotgun (WGS) entry which is preliminary data.</text>
</comment>
<dbReference type="RefSeq" id="WP_134118051.1">
    <property type="nucleotide sequence ID" value="NZ_SOEG01000028.1"/>
</dbReference>
<sequence length="101" mass="11636">MIKHIVMWKLKESTIMGAEQAENAQKAKKILEGLKGEIEEIKFIEVGVNLNSSEAAYDLVLYSEFASEEDLEKYQKDPVHLKVAEFIREVTKDRAVVDYKF</sequence>
<gene>
    <name evidence="2" type="ORF">C7959_1288</name>
</gene>
<organism evidence="2 3">
    <name type="scientific">Orenia marismortui</name>
    <dbReference type="NCBI Taxonomy" id="46469"/>
    <lineage>
        <taxon>Bacteria</taxon>
        <taxon>Bacillati</taxon>
        <taxon>Bacillota</taxon>
        <taxon>Clostridia</taxon>
        <taxon>Halanaerobiales</taxon>
        <taxon>Halobacteroidaceae</taxon>
        <taxon>Orenia</taxon>
    </lineage>
</organism>
<dbReference type="Pfam" id="PF07876">
    <property type="entry name" value="Dabb"/>
    <property type="match status" value="1"/>
</dbReference>
<accession>A0A4R8H1V5</accession>
<dbReference type="SUPFAM" id="SSF54909">
    <property type="entry name" value="Dimeric alpha+beta barrel"/>
    <property type="match status" value="1"/>
</dbReference>
<keyword evidence="3" id="KW-1185">Reference proteome</keyword>
<feature type="domain" description="Stress-response A/B barrel" evidence="1">
    <location>
        <begin position="2"/>
        <end position="99"/>
    </location>
</feature>
<protein>
    <submittedName>
        <fullName evidence="2">Stress responsive alpha/beta barrel protein</fullName>
    </submittedName>
</protein>